<protein>
    <submittedName>
        <fullName evidence="1">Uncharacterized protein</fullName>
    </submittedName>
</protein>
<keyword evidence="2" id="KW-1185">Reference proteome</keyword>
<dbReference type="Proteomes" id="UP001209540">
    <property type="component" value="Unassembled WGS sequence"/>
</dbReference>
<reference evidence="1" key="1">
    <citation type="journal article" date="2022" name="IScience">
        <title>Evolution of zygomycete secretomes and the origins of terrestrial fungal ecologies.</title>
        <authorList>
            <person name="Chang Y."/>
            <person name="Wang Y."/>
            <person name="Mondo S."/>
            <person name="Ahrendt S."/>
            <person name="Andreopoulos W."/>
            <person name="Barry K."/>
            <person name="Beard J."/>
            <person name="Benny G.L."/>
            <person name="Blankenship S."/>
            <person name="Bonito G."/>
            <person name="Cuomo C."/>
            <person name="Desiro A."/>
            <person name="Gervers K.A."/>
            <person name="Hundley H."/>
            <person name="Kuo A."/>
            <person name="LaButti K."/>
            <person name="Lang B.F."/>
            <person name="Lipzen A."/>
            <person name="O'Donnell K."/>
            <person name="Pangilinan J."/>
            <person name="Reynolds N."/>
            <person name="Sandor L."/>
            <person name="Smith M.E."/>
            <person name="Tsang A."/>
            <person name="Grigoriev I.V."/>
            <person name="Stajich J.E."/>
            <person name="Spatafora J.W."/>
        </authorList>
    </citation>
    <scope>NUCLEOTIDE SEQUENCE</scope>
    <source>
        <strain evidence="1">RSA 2281</strain>
    </source>
</reference>
<reference evidence="1" key="2">
    <citation type="submission" date="2023-02" db="EMBL/GenBank/DDBJ databases">
        <authorList>
            <consortium name="DOE Joint Genome Institute"/>
            <person name="Mondo S.J."/>
            <person name="Chang Y."/>
            <person name="Wang Y."/>
            <person name="Ahrendt S."/>
            <person name="Andreopoulos W."/>
            <person name="Barry K."/>
            <person name="Beard J."/>
            <person name="Benny G.L."/>
            <person name="Blankenship S."/>
            <person name="Bonito G."/>
            <person name="Cuomo C."/>
            <person name="Desiro A."/>
            <person name="Gervers K.A."/>
            <person name="Hundley H."/>
            <person name="Kuo A."/>
            <person name="LaButti K."/>
            <person name="Lang B.F."/>
            <person name="Lipzen A."/>
            <person name="O'Donnell K."/>
            <person name="Pangilinan J."/>
            <person name="Reynolds N."/>
            <person name="Sandor L."/>
            <person name="Smith M.W."/>
            <person name="Tsang A."/>
            <person name="Grigoriev I.V."/>
            <person name="Stajich J.E."/>
            <person name="Spatafora J.W."/>
        </authorList>
    </citation>
    <scope>NUCLEOTIDE SEQUENCE</scope>
    <source>
        <strain evidence="1">RSA 2281</strain>
    </source>
</reference>
<gene>
    <name evidence="1" type="ORF">BDA99DRAFT_524262</name>
</gene>
<accession>A0AAD5K090</accession>
<dbReference type="EMBL" id="JAIXMP010000036">
    <property type="protein sequence ID" value="KAI9249187.1"/>
    <property type="molecule type" value="Genomic_DNA"/>
</dbReference>
<name>A0AAD5K090_9FUNG</name>
<organism evidence="1 2">
    <name type="scientific">Phascolomyces articulosus</name>
    <dbReference type="NCBI Taxonomy" id="60185"/>
    <lineage>
        <taxon>Eukaryota</taxon>
        <taxon>Fungi</taxon>
        <taxon>Fungi incertae sedis</taxon>
        <taxon>Mucoromycota</taxon>
        <taxon>Mucoromycotina</taxon>
        <taxon>Mucoromycetes</taxon>
        <taxon>Mucorales</taxon>
        <taxon>Lichtheimiaceae</taxon>
        <taxon>Phascolomyces</taxon>
    </lineage>
</organism>
<sequence>MVFFRDLFNLSLLSERGTSPVQILFSSAHFLQENLNSKGESYYDTLFRSIRELVSIFGLISI</sequence>
<comment type="caution">
    <text evidence="1">The sequence shown here is derived from an EMBL/GenBank/DDBJ whole genome shotgun (WGS) entry which is preliminary data.</text>
</comment>
<dbReference type="AlphaFoldDB" id="A0AAD5K090"/>
<proteinExistence type="predicted"/>
<evidence type="ECO:0000313" key="1">
    <source>
        <dbReference type="EMBL" id="KAI9249187.1"/>
    </source>
</evidence>
<evidence type="ECO:0000313" key="2">
    <source>
        <dbReference type="Proteomes" id="UP001209540"/>
    </source>
</evidence>